<dbReference type="OrthoDB" id="670562at2"/>
<reference evidence="2 3" key="1">
    <citation type="submission" date="2016-11" db="EMBL/GenBank/DDBJ databases">
        <authorList>
            <person name="Jaros S."/>
            <person name="Januszkiewicz K."/>
            <person name="Wedrychowicz H."/>
        </authorList>
    </citation>
    <scope>NUCLEOTIDE SEQUENCE [LARGE SCALE GENOMIC DNA]</scope>
    <source>
        <strain evidence="2 3">DSM 25660</strain>
    </source>
</reference>
<feature type="transmembrane region" description="Helical" evidence="1">
    <location>
        <begin position="47"/>
        <end position="65"/>
    </location>
</feature>
<dbReference type="AlphaFoldDB" id="A0A1M5E4K4"/>
<name>A0A1M5E4K4_9FLAO</name>
<proteinExistence type="predicted"/>
<keyword evidence="3" id="KW-1185">Reference proteome</keyword>
<gene>
    <name evidence="2" type="ORF">SAMN05444377_11762</name>
</gene>
<dbReference type="EMBL" id="FQVQ01000017">
    <property type="protein sequence ID" value="SHF74157.1"/>
    <property type="molecule type" value="Genomic_DNA"/>
</dbReference>
<protein>
    <recommendedName>
        <fullName evidence="4">Cytochrome C and Quinol oxidase polypeptide I</fullName>
    </recommendedName>
</protein>
<keyword evidence="1" id="KW-1133">Transmembrane helix</keyword>
<evidence type="ECO:0000313" key="3">
    <source>
        <dbReference type="Proteomes" id="UP000184147"/>
    </source>
</evidence>
<accession>A0A1M5E4K4</accession>
<feature type="transmembrane region" description="Helical" evidence="1">
    <location>
        <begin position="77"/>
        <end position="96"/>
    </location>
</feature>
<keyword evidence="1" id="KW-0812">Transmembrane</keyword>
<keyword evidence="1" id="KW-0472">Membrane</keyword>
<dbReference type="Proteomes" id="UP000184147">
    <property type="component" value="Unassembled WGS sequence"/>
</dbReference>
<evidence type="ECO:0000256" key="1">
    <source>
        <dbReference type="SAM" id="Phobius"/>
    </source>
</evidence>
<feature type="transmembrane region" description="Helical" evidence="1">
    <location>
        <begin position="108"/>
        <end position="130"/>
    </location>
</feature>
<evidence type="ECO:0000313" key="2">
    <source>
        <dbReference type="EMBL" id="SHF74157.1"/>
    </source>
</evidence>
<evidence type="ECO:0008006" key="4">
    <source>
        <dbReference type="Google" id="ProtNLM"/>
    </source>
</evidence>
<sequence>MEIHFKIIGVLLIALALVHIVFPKYFNWDKELKSLSLINRQMMTVHTLFIALTVLLMGLLCLTSSAELIETNLGKKISLGLGVFWTVRLFIQFFGYSTDLWKGKKFETFMHIIFSLLWTYLSIIFLTTYFN</sequence>
<dbReference type="STRING" id="1124188.SAMN05444377_11762"/>
<organism evidence="2 3">
    <name type="scientific">Flavobacterium fontis</name>
    <dbReference type="NCBI Taxonomy" id="1124188"/>
    <lineage>
        <taxon>Bacteria</taxon>
        <taxon>Pseudomonadati</taxon>
        <taxon>Bacteroidota</taxon>
        <taxon>Flavobacteriia</taxon>
        <taxon>Flavobacteriales</taxon>
        <taxon>Flavobacteriaceae</taxon>
        <taxon>Flavobacterium</taxon>
    </lineage>
</organism>
<dbReference type="RefSeq" id="WP_073365037.1">
    <property type="nucleotide sequence ID" value="NZ_FQVQ01000017.1"/>
</dbReference>